<dbReference type="OMA" id="CKYWLFG"/>
<dbReference type="PANTHER" id="PTHR13847">
    <property type="entry name" value="SARCOSINE DEHYDROGENASE-RELATED"/>
    <property type="match status" value="1"/>
</dbReference>
<dbReference type="InterPro" id="IPR036188">
    <property type="entry name" value="FAD/NAD-bd_sf"/>
</dbReference>
<sequence length="389" mass="40286">MAAAYHLAAFGSDVTVFDPHEAGTGSGASSVAAGLLHPLTPRGKLIWKGEEGFEAAKHLIQTVNDKLVDDAAAAAGDDASPANGPRGCLTTNSVYRPLMDEKQVDLFTKAAEDLPQWVESLTREEIMEAVPGSTPECLGGVRIRGALAVDAPTYLKGLWSACRALVNAADADRNASGGDSSGGDDGASSSPSRKEGATWVRQSVEDVHALAASGEFNAVVACVGAGVKALAGVKDIVSLRLYVVPTTVDETGAAGGGNGDKILLGSTQEPFMPGQKVDRPPDMAKALRQLRPKVARFFPALEGVTPVGCTAGVRVMQERSSYGRIPVAGRLPFSKRGWVIAALGARGLIHHAYLGKLVAACALLDSDDCLPPQVVAPLEDLGKDATGDL</sequence>
<gene>
    <name evidence="3" type="ORF">Esi_0018_0204</name>
</gene>
<evidence type="ECO:0000256" key="1">
    <source>
        <dbReference type="SAM" id="MobiDB-lite"/>
    </source>
</evidence>
<feature type="domain" description="FAD dependent oxidoreductase" evidence="2">
    <location>
        <begin position="2"/>
        <end position="360"/>
    </location>
</feature>
<dbReference type="InParanoid" id="D7FNS1"/>
<dbReference type="EMBL" id="FN648291">
    <property type="protein sequence ID" value="CBJ26082.1"/>
    <property type="molecule type" value="Genomic_DNA"/>
</dbReference>
<dbReference type="InterPro" id="IPR006076">
    <property type="entry name" value="FAD-dep_OxRdtase"/>
</dbReference>
<dbReference type="Proteomes" id="UP000002630">
    <property type="component" value="Linkage Group LG02"/>
</dbReference>
<dbReference type="eggNOG" id="ENOG502QQBA">
    <property type="taxonomic scope" value="Eukaryota"/>
</dbReference>
<dbReference type="AlphaFoldDB" id="D7FNS1"/>
<organism evidence="3 4">
    <name type="scientific">Ectocarpus siliculosus</name>
    <name type="common">Brown alga</name>
    <name type="synonym">Conferva siliculosa</name>
    <dbReference type="NCBI Taxonomy" id="2880"/>
    <lineage>
        <taxon>Eukaryota</taxon>
        <taxon>Sar</taxon>
        <taxon>Stramenopiles</taxon>
        <taxon>Ochrophyta</taxon>
        <taxon>PX clade</taxon>
        <taxon>Phaeophyceae</taxon>
        <taxon>Ectocarpales</taxon>
        <taxon>Ectocarpaceae</taxon>
        <taxon>Ectocarpus</taxon>
    </lineage>
</organism>
<accession>D7FNS1</accession>
<protein>
    <recommendedName>
        <fullName evidence="2">FAD dependent oxidoreductase domain-containing protein</fullName>
    </recommendedName>
</protein>
<dbReference type="GO" id="GO:0005737">
    <property type="term" value="C:cytoplasm"/>
    <property type="evidence" value="ECO:0007669"/>
    <property type="project" value="TreeGrafter"/>
</dbReference>
<keyword evidence="4" id="KW-1185">Reference proteome</keyword>
<evidence type="ECO:0000259" key="2">
    <source>
        <dbReference type="Pfam" id="PF01266"/>
    </source>
</evidence>
<dbReference type="EMBL" id="FN649727">
    <property type="protein sequence ID" value="CBJ26082.1"/>
    <property type="molecule type" value="Genomic_DNA"/>
</dbReference>
<reference evidence="3 4" key="1">
    <citation type="journal article" date="2010" name="Nature">
        <title>The Ectocarpus genome and the independent evolution of multicellularity in brown algae.</title>
        <authorList>
            <person name="Cock J.M."/>
            <person name="Sterck L."/>
            <person name="Rouze P."/>
            <person name="Scornet D."/>
            <person name="Allen A.E."/>
            <person name="Amoutzias G."/>
            <person name="Anthouard V."/>
            <person name="Artiguenave F."/>
            <person name="Aury J.M."/>
            <person name="Badger J.H."/>
            <person name="Beszteri B."/>
            <person name="Billiau K."/>
            <person name="Bonnet E."/>
            <person name="Bothwell J.H."/>
            <person name="Bowler C."/>
            <person name="Boyen C."/>
            <person name="Brownlee C."/>
            <person name="Carrano C.J."/>
            <person name="Charrier B."/>
            <person name="Cho G.Y."/>
            <person name="Coelho S.M."/>
            <person name="Collen J."/>
            <person name="Corre E."/>
            <person name="Da Silva C."/>
            <person name="Delage L."/>
            <person name="Delaroque N."/>
            <person name="Dittami S.M."/>
            <person name="Doulbeau S."/>
            <person name="Elias M."/>
            <person name="Farnham G."/>
            <person name="Gachon C.M."/>
            <person name="Gschloessl B."/>
            <person name="Heesch S."/>
            <person name="Jabbari K."/>
            <person name="Jubin C."/>
            <person name="Kawai H."/>
            <person name="Kimura K."/>
            <person name="Kloareg B."/>
            <person name="Kupper F.C."/>
            <person name="Lang D."/>
            <person name="Le Bail A."/>
            <person name="Leblanc C."/>
            <person name="Lerouge P."/>
            <person name="Lohr M."/>
            <person name="Lopez P.J."/>
            <person name="Martens C."/>
            <person name="Maumus F."/>
            <person name="Michel G."/>
            <person name="Miranda-Saavedra D."/>
            <person name="Morales J."/>
            <person name="Moreau H."/>
            <person name="Motomura T."/>
            <person name="Nagasato C."/>
            <person name="Napoli C.A."/>
            <person name="Nelson D.R."/>
            <person name="Nyvall-Collen P."/>
            <person name="Peters A.F."/>
            <person name="Pommier C."/>
            <person name="Potin P."/>
            <person name="Poulain J."/>
            <person name="Quesneville H."/>
            <person name="Read B."/>
            <person name="Rensing S.A."/>
            <person name="Ritter A."/>
            <person name="Rousvoal S."/>
            <person name="Samanta M."/>
            <person name="Samson G."/>
            <person name="Schroeder D.C."/>
            <person name="Segurens B."/>
            <person name="Strittmatter M."/>
            <person name="Tonon T."/>
            <person name="Tregear J.W."/>
            <person name="Valentin K."/>
            <person name="von Dassow P."/>
            <person name="Yamagishi T."/>
            <person name="Van de Peer Y."/>
            <person name="Wincker P."/>
        </authorList>
    </citation>
    <scope>NUCLEOTIDE SEQUENCE [LARGE SCALE GENOMIC DNA]</scope>
    <source>
        <strain evidence="4">Ec32 / CCAP1310/4</strain>
    </source>
</reference>
<evidence type="ECO:0000313" key="3">
    <source>
        <dbReference type="EMBL" id="CBJ26082.1"/>
    </source>
</evidence>
<dbReference type="OrthoDB" id="547145at2759"/>
<evidence type="ECO:0000313" key="4">
    <source>
        <dbReference type="Proteomes" id="UP000002630"/>
    </source>
</evidence>
<proteinExistence type="predicted"/>
<dbReference type="PANTHER" id="PTHR13847:SF261">
    <property type="entry name" value="FAD-DEPENDENT OXIDOREDUCTASE FAMILY PROTEIN"/>
    <property type="match status" value="1"/>
</dbReference>
<name>D7FNS1_ECTSI</name>
<feature type="region of interest" description="Disordered" evidence="1">
    <location>
        <begin position="172"/>
        <end position="199"/>
    </location>
</feature>
<dbReference type="STRING" id="2880.D7FNS1"/>
<dbReference type="SUPFAM" id="SSF51905">
    <property type="entry name" value="FAD/NAD(P)-binding domain"/>
    <property type="match status" value="1"/>
</dbReference>
<dbReference type="Gene3D" id="3.50.50.60">
    <property type="entry name" value="FAD/NAD(P)-binding domain"/>
    <property type="match status" value="1"/>
</dbReference>
<dbReference type="Gene3D" id="3.30.9.10">
    <property type="entry name" value="D-Amino Acid Oxidase, subunit A, domain 2"/>
    <property type="match status" value="1"/>
</dbReference>
<dbReference type="Pfam" id="PF01266">
    <property type="entry name" value="DAO"/>
    <property type="match status" value="1"/>
</dbReference>